<proteinExistence type="predicted"/>
<keyword evidence="2" id="KW-1133">Transmembrane helix</keyword>
<evidence type="ECO:0008006" key="5">
    <source>
        <dbReference type="Google" id="ProtNLM"/>
    </source>
</evidence>
<evidence type="ECO:0000256" key="1">
    <source>
        <dbReference type="SAM" id="MobiDB-lite"/>
    </source>
</evidence>
<dbReference type="InterPro" id="IPR014719">
    <property type="entry name" value="Ribosomal_bL12_C/ClpS-like"/>
</dbReference>
<evidence type="ECO:0000313" key="4">
    <source>
        <dbReference type="Proteomes" id="UP001595886"/>
    </source>
</evidence>
<keyword evidence="4" id="KW-1185">Reference proteome</keyword>
<dbReference type="RefSeq" id="WP_380019616.1">
    <property type="nucleotide sequence ID" value="NZ_JBHSHD010000005.1"/>
</dbReference>
<comment type="caution">
    <text evidence="3">The sequence shown here is derived from an EMBL/GenBank/DDBJ whole genome shotgun (WGS) entry which is preliminary data.</text>
</comment>
<dbReference type="Gene3D" id="3.30.1390.10">
    <property type="match status" value="1"/>
</dbReference>
<keyword evidence="2" id="KW-0472">Membrane</keyword>
<name>A0ABV9QRW8_9GAMM</name>
<organism evidence="3 4">
    <name type="scientific">Dokdonella ginsengisoli</name>
    <dbReference type="NCBI Taxonomy" id="363846"/>
    <lineage>
        <taxon>Bacteria</taxon>
        <taxon>Pseudomonadati</taxon>
        <taxon>Pseudomonadota</taxon>
        <taxon>Gammaproteobacteria</taxon>
        <taxon>Lysobacterales</taxon>
        <taxon>Rhodanobacteraceae</taxon>
        <taxon>Dokdonella</taxon>
    </lineage>
</organism>
<dbReference type="EMBL" id="JBHSHD010000005">
    <property type="protein sequence ID" value="MFC4819821.1"/>
    <property type="molecule type" value="Genomic_DNA"/>
</dbReference>
<feature type="transmembrane region" description="Helical" evidence="2">
    <location>
        <begin position="6"/>
        <end position="23"/>
    </location>
</feature>
<sequence>MPENLWGYLLVGLVFFVLGRMTAGRGERSTRTSAPVAPAPRPSAAPHPLELPADLDAQIRELIDHDNMIQAIKRYREETGVDLKTAKDAVFEYRERLRGRGLV</sequence>
<dbReference type="Proteomes" id="UP001595886">
    <property type="component" value="Unassembled WGS sequence"/>
</dbReference>
<keyword evidence="2" id="KW-0812">Transmembrane</keyword>
<feature type="region of interest" description="Disordered" evidence="1">
    <location>
        <begin position="26"/>
        <end position="49"/>
    </location>
</feature>
<gene>
    <name evidence="3" type="ORF">ACFO6Q_05775</name>
</gene>
<evidence type="ECO:0000313" key="3">
    <source>
        <dbReference type="EMBL" id="MFC4819821.1"/>
    </source>
</evidence>
<evidence type="ECO:0000256" key="2">
    <source>
        <dbReference type="SAM" id="Phobius"/>
    </source>
</evidence>
<accession>A0ABV9QRW8</accession>
<reference evidence="4" key="1">
    <citation type="journal article" date="2019" name="Int. J. Syst. Evol. Microbiol.">
        <title>The Global Catalogue of Microorganisms (GCM) 10K type strain sequencing project: providing services to taxonomists for standard genome sequencing and annotation.</title>
        <authorList>
            <consortium name="The Broad Institute Genomics Platform"/>
            <consortium name="The Broad Institute Genome Sequencing Center for Infectious Disease"/>
            <person name="Wu L."/>
            <person name="Ma J."/>
        </authorList>
    </citation>
    <scope>NUCLEOTIDE SEQUENCE [LARGE SCALE GENOMIC DNA]</scope>
    <source>
        <strain evidence="4">CCUG 30340</strain>
    </source>
</reference>
<protein>
    <recommendedName>
        <fullName evidence="5">Ribosomal protein L7/L12 C-terminal domain-containing protein</fullName>
    </recommendedName>
</protein>